<evidence type="ECO:0000256" key="3">
    <source>
        <dbReference type="ARBA" id="ARBA00022737"/>
    </source>
</evidence>
<dbReference type="InterPro" id="IPR017896">
    <property type="entry name" value="4Fe4S_Fe-S-bd"/>
</dbReference>
<name>A0A917RXR2_9BACL</name>
<dbReference type="InterPro" id="IPR004017">
    <property type="entry name" value="Cys_rich_dom"/>
</dbReference>
<gene>
    <name evidence="7" type="primary">glpC</name>
    <name evidence="7" type="ORF">GCM10007968_03330</name>
</gene>
<dbReference type="GO" id="GO:0051539">
    <property type="term" value="F:4 iron, 4 sulfur cluster binding"/>
    <property type="evidence" value="ECO:0007669"/>
    <property type="project" value="UniProtKB-KW"/>
</dbReference>
<dbReference type="GO" id="GO:0046872">
    <property type="term" value="F:metal ion binding"/>
    <property type="evidence" value="ECO:0007669"/>
    <property type="project" value="UniProtKB-KW"/>
</dbReference>
<dbReference type="PANTHER" id="PTHR32479:SF19">
    <property type="entry name" value="ANAEROBIC GLYCEROL-3-PHOSPHATE DEHYDROGENASE SUBUNIT C"/>
    <property type="match status" value="1"/>
</dbReference>
<keyword evidence="4" id="KW-0408">Iron</keyword>
<dbReference type="InterPro" id="IPR017753">
    <property type="entry name" value="G3P_DH_GlpC_su"/>
</dbReference>
<comment type="caution">
    <text evidence="7">The sequence shown here is derived from an EMBL/GenBank/DDBJ whole genome shotgun (WGS) entry which is preliminary data.</text>
</comment>
<keyword evidence="8" id="KW-1185">Reference proteome</keyword>
<dbReference type="GO" id="GO:0009061">
    <property type="term" value="P:anaerobic respiration"/>
    <property type="evidence" value="ECO:0007669"/>
    <property type="project" value="InterPro"/>
</dbReference>
<dbReference type="InterPro" id="IPR009051">
    <property type="entry name" value="Helical_ferredxn"/>
</dbReference>
<evidence type="ECO:0000256" key="4">
    <source>
        <dbReference type="ARBA" id="ARBA00023004"/>
    </source>
</evidence>
<reference evidence="7" key="2">
    <citation type="submission" date="2020-09" db="EMBL/GenBank/DDBJ databases">
        <authorList>
            <person name="Sun Q."/>
            <person name="Ohkuma M."/>
        </authorList>
    </citation>
    <scope>NUCLEOTIDE SEQUENCE</scope>
    <source>
        <strain evidence="7">JCM 15325</strain>
    </source>
</reference>
<dbReference type="Proteomes" id="UP000654670">
    <property type="component" value="Unassembled WGS sequence"/>
</dbReference>
<dbReference type="InterPro" id="IPR017900">
    <property type="entry name" value="4Fe4S_Fe_S_CS"/>
</dbReference>
<evidence type="ECO:0000259" key="6">
    <source>
        <dbReference type="PROSITE" id="PS51379"/>
    </source>
</evidence>
<proteinExistence type="predicted"/>
<reference evidence="7" key="1">
    <citation type="journal article" date="2014" name="Int. J. Syst. Evol. Microbiol.">
        <title>Complete genome sequence of Corynebacterium casei LMG S-19264T (=DSM 44701T), isolated from a smear-ripened cheese.</title>
        <authorList>
            <consortium name="US DOE Joint Genome Institute (JGI-PGF)"/>
            <person name="Walter F."/>
            <person name="Albersmeier A."/>
            <person name="Kalinowski J."/>
            <person name="Ruckert C."/>
        </authorList>
    </citation>
    <scope>NUCLEOTIDE SEQUENCE</scope>
    <source>
        <strain evidence="7">JCM 15325</strain>
    </source>
</reference>
<dbReference type="EMBL" id="BMOK01000001">
    <property type="protein sequence ID" value="GGL42742.1"/>
    <property type="molecule type" value="Genomic_DNA"/>
</dbReference>
<feature type="domain" description="4Fe-4S ferredoxin-type" evidence="6">
    <location>
        <begin position="5"/>
        <end position="34"/>
    </location>
</feature>
<keyword evidence="3" id="KW-0677">Repeat</keyword>
<dbReference type="Gene3D" id="1.10.1060.10">
    <property type="entry name" value="Alpha-helical ferredoxin"/>
    <property type="match status" value="1"/>
</dbReference>
<feature type="domain" description="4Fe-4S ferredoxin-type" evidence="6">
    <location>
        <begin position="49"/>
        <end position="81"/>
    </location>
</feature>
<evidence type="ECO:0000313" key="8">
    <source>
        <dbReference type="Proteomes" id="UP000654670"/>
    </source>
</evidence>
<evidence type="ECO:0000256" key="5">
    <source>
        <dbReference type="ARBA" id="ARBA00023014"/>
    </source>
</evidence>
<evidence type="ECO:0000256" key="2">
    <source>
        <dbReference type="ARBA" id="ARBA00022723"/>
    </source>
</evidence>
<keyword evidence="2" id="KW-0479">Metal-binding</keyword>
<dbReference type="AlphaFoldDB" id="A0A917RXR2"/>
<dbReference type="NCBIfam" id="NF008369">
    <property type="entry name" value="PRK11168.1"/>
    <property type="match status" value="1"/>
</dbReference>
<dbReference type="Pfam" id="PF02754">
    <property type="entry name" value="CCG"/>
    <property type="match status" value="2"/>
</dbReference>
<dbReference type="PROSITE" id="PS51379">
    <property type="entry name" value="4FE4S_FER_2"/>
    <property type="match status" value="2"/>
</dbReference>
<protein>
    <submittedName>
        <fullName evidence="7">Sn-glycerol-3-phosphate dehydrogenase subunit C</fullName>
    </submittedName>
</protein>
<evidence type="ECO:0000313" key="7">
    <source>
        <dbReference type="EMBL" id="GGL42742.1"/>
    </source>
</evidence>
<keyword evidence="1" id="KW-0004">4Fe-4S</keyword>
<sequence>MLDPNILETTYEKCLKCNACVASCPVSGVTLDFGGPKHLGPELKRLVDNQQIIDDKRIEFCTLCGNCDMSCPENVHVSTLTAYAKAIHTEKSGFSFRDFVLSNAELVGKMASAFAPVTNMAMKMKPIRKMMEKMMGIPEDRQFPNYQFKNFNRVYKNKTSGSKRKVAYFVGCYATYNAPEVAGSFVKVMEYNGIEVAIPRQKCCGIPMLANGRMNRAQKNASDNIESLLAYTRRGYDVVATCTSCSLALKKEYLSINGTDEARELAAHVYDADEYLRMLKEEGELNVNLAPMKDRAGYHAPCHMRAQGMGNPAMDMLELIPEYDVQDLGAGCCGQCGTFGFKKEKYDVSMKLGRTMAESVKDLGADYTVTECGMCKNQLDQLTDKAVKHPIQILAESYERAKRAI</sequence>
<dbReference type="PROSITE" id="PS00198">
    <property type="entry name" value="4FE4S_FER_1"/>
    <property type="match status" value="1"/>
</dbReference>
<accession>A0A917RXR2</accession>
<evidence type="ECO:0000256" key="1">
    <source>
        <dbReference type="ARBA" id="ARBA00022485"/>
    </source>
</evidence>
<dbReference type="RefSeq" id="WP_188801242.1">
    <property type="nucleotide sequence ID" value="NZ_BMOK01000001.1"/>
</dbReference>
<dbReference type="SUPFAM" id="SSF46548">
    <property type="entry name" value="alpha-helical ferredoxin"/>
    <property type="match status" value="1"/>
</dbReference>
<dbReference type="GO" id="GO:0009331">
    <property type="term" value="C:glycerol-3-phosphate dehydrogenase (FAD) complex"/>
    <property type="evidence" value="ECO:0007669"/>
    <property type="project" value="InterPro"/>
</dbReference>
<dbReference type="PANTHER" id="PTHR32479">
    <property type="entry name" value="GLYCOLATE OXIDASE IRON-SULFUR SUBUNIT"/>
    <property type="match status" value="1"/>
</dbReference>
<dbReference type="GO" id="GO:0016020">
    <property type="term" value="C:membrane"/>
    <property type="evidence" value="ECO:0007669"/>
    <property type="project" value="InterPro"/>
</dbReference>
<keyword evidence="5" id="KW-0411">Iron-sulfur</keyword>
<dbReference type="Pfam" id="PF13183">
    <property type="entry name" value="Fer4_8"/>
    <property type="match status" value="1"/>
</dbReference>
<dbReference type="GO" id="GO:0016491">
    <property type="term" value="F:oxidoreductase activity"/>
    <property type="evidence" value="ECO:0007669"/>
    <property type="project" value="UniProtKB-ARBA"/>
</dbReference>
<organism evidence="7 8">
    <name type="scientific">Sporolactobacillus putidus</name>
    <dbReference type="NCBI Taxonomy" id="492735"/>
    <lineage>
        <taxon>Bacteria</taxon>
        <taxon>Bacillati</taxon>
        <taxon>Bacillota</taxon>
        <taxon>Bacilli</taxon>
        <taxon>Bacillales</taxon>
        <taxon>Sporolactobacillaceae</taxon>
        <taxon>Sporolactobacillus</taxon>
    </lineage>
</organism>
<dbReference type="NCBIfam" id="TIGR03379">
    <property type="entry name" value="glycerol3P_GlpC"/>
    <property type="match status" value="1"/>
</dbReference>